<proteinExistence type="predicted"/>
<protein>
    <submittedName>
        <fullName evidence="2">Uncharacterized protein</fullName>
    </submittedName>
</protein>
<name>A0ABR2MIM9_9ASPA</name>
<feature type="region of interest" description="Disordered" evidence="1">
    <location>
        <begin position="70"/>
        <end position="101"/>
    </location>
</feature>
<keyword evidence="3" id="KW-1185">Reference proteome</keyword>
<feature type="region of interest" description="Disordered" evidence="1">
    <location>
        <begin position="1"/>
        <end position="21"/>
    </location>
</feature>
<evidence type="ECO:0000256" key="1">
    <source>
        <dbReference type="SAM" id="MobiDB-lite"/>
    </source>
</evidence>
<accession>A0ABR2MIM9</accession>
<organism evidence="2 3">
    <name type="scientific">Platanthera guangdongensis</name>
    <dbReference type="NCBI Taxonomy" id="2320717"/>
    <lineage>
        <taxon>Eukaryota</taxon>
        <taxon>Viridiplantae</taxon>
        <taxon>Streptophyta</taxon>
        <taxon>Embryophyta</taxon>
        <taxon>Tracheophyta</taxon>
        <taxon>Spermatophyta</taxon>
        <taxon>Magnoliopsida</taxon>
        <taxon>Liliopsida</taxon>
        <taxon>Asparagales</taxon>
        <taxon>Orchidaceae</taxon>
        <taxon>Orchidoideae</taxon>
        <taxon>Orchideae</taxon>
        <taxon>Orchidinae</taxon>
        <taxon>Platanthera</taxon>
    </lineage>
</organism>
<dbReference type="EMBL" id="JBBWWR010000007">
    <property type="protein sequence ID" value="KAK8964007.1"/>
    <property type="molecule type" value="Genomic_DNA"/>
</dbReference>
<reference evidence="2 3" key="1">
    <citation type="journal article" date="2022" name="Nat. Plants">
        <title>Genomes of leafy and leafless Platanthera orchids illuminate the evolution of mycoheterotrophy.</title>
        <authorList>
            <person name="Li M.H."/>
            <person name="Liu K.W."/>
            <person name="Li Z."/>
            <person name="Lu H.C."/>
            <person name="Ye Q.L."/>
            <person name="Zhang D."/>
            <person name="Wang J.Y."/>
            <person name="Li Y.F."/>
            <person name="Zhong Z.M."/>
            <person name="Liu X."/>
            <person name="Yu X."/>
            <person name="Liu D.K."/>
            <person name="Tu X.D."/>
            <person name="Liu B."/>
            <person name="Hao Y."/>
            <person name="Liao X.Y."/>
            <person name="Jiang Y.T."/>
            <person name="Sun W.H."/>
            <person name="Chen J."/>
            <person name="Chen Y.Q."/>
            <person name="Ai Y."/>
            <person name="Zhai J.W."/>
            <person name="Wu S.S."/>
            <person name="Zhou Z."/>
            <person name="Hsiao Y.Y."/>
            <person name="Wu W.L."/>
            <person name="Chen Y.Y."/>
            <person name="Lin Y.F."/>
            <person name="Hsu J.L."/>
            <person name="Li C.Y."/>
            <person name="Wang Z.W."/>
            <person name="Zhao X."/>
            <person name="Zhong W.Y."/>
            <person name="Ma X.K."/>
            <person name="Ma L."/>
            <person name="Huang J."/>
            <person name="Chen G.Z."/>
            <person name="Huang M.Z."/>
            <person name="Huang L."/>
            <person name="Peng D.H."/>
            <person name="Luo Y.B."/>
            <person name="Zou S.Q."/>
            <person name="Chen S.P."/>
            <person name="Lan S."/>
            <person name="Tsai W.C."/>
            <person name="Van de Peer Y."/>
            <person name="Liu Z.J."/>
        </authorList>
    </citation>
    <scope>NUCLEOTIDE SEQUENCE [LARGE SCALE GENOMIC DNA]</scope>
    <source>
        <strain evidence="2">Lor288</strain>
    </source>
</reference>
<evidence type="ECO:0000313" key="2">
    <source>
        <dbReference type="EMBL" id="KAK8964007.1"/>
    </source>
</evidence>
<sequence>MNISLKQPAKQIPGMENPHGNRCLDHAGDHLLARALQEQNHSLRHQAGEHPAEREFPAEGVRFRAGKADEQRTLPRHHHSLGNQRLFGSRVGQKPAQHHQGRRLQLWHGAARDHWWKDEPGCLSRGGNPQLQLSTGKHEGRGHDLASFDGVQHLILS</sequence>
<dbReference type="Proteomes" id="UP001412067">
    <property type="component" value="Unassembled WGS sequence"/>
</dbReference>
<comment type="caution">
    <text evidence="2">The sequence shown here is derived from an EMBL/GenBank/DDBJ whole genome shotgun (WGS) entry which is preliminary data.</text>
</comment>
<evidence type="ECO:0000313" key="3">
    <source>
        <dbReference type="Proteomes" id="UP001412067"/>
    </source>
</evidence>
<gene>
    <name evidence="2" type="ORF">KSP40_PGU002733</name>
</gene>